<reference evidence="1 2" key="1">
    <citation type="journal article" date="2012" name="J. Bacteriol.">
        <title>Complete Genome Sequence of Burkholderia phenoliruptrix BR3459a (CLA1), a Heat-Tolerant, Nitrogen-Fixing Symbiont of Mimosa flocculosa.</title>
        <authorList>
            <person name="de Oliveira Cunha C."/>
            <person name="Goda Zuleta L.F."/>
            <person name="Paula de Almeida L.G."/>
            <person name="Prioli Ciapina L."/>
            <person name="Lustrino Borges W."/>
            <person name="Pitard R.M."/>
            <person name="Baldani J.I."/>
            <person name="Straliotto R."/>
            <person name="de Faria S.M."/>
            <person name="Hungria M."/>
            <person name="Sousa Cavada B."/>
            <person name="Mercante F.M."/>
            <person name="Ribeiro de Vasconcelos A.T."/>
        </authorList>
    </citation>
    <scope>NUCLEOTIDE SEQUENCE [LARGE SCALE GENOMIC DNA]</scope>
    <source>
        <strain evidence="1 2">BR3459a</strain>
        <plasmid evidence="1 2">pSYMBR3459</plasmid>
    </source>
</reference>
<dbReference type="HOGENOM" id="CLU_2491890_0_0_4"/>
<dbReference type="AlphaFoldDB" id="K0E2K0"/>
<protein>
    <submittedName>
        <fullName evidence="1">Uncharacterized protein</fullName>
    </submittedName>
</protein>
<geneLocation type="plasmid" evidence="1 2">
    <name>pSYMBR3459</name>
</geneLocation>
<name>K0E2K0_9BURK</name>
<sequence>MRVRVVQVADDCVLHVFPEMRGPPLQTRHAVEHIDHQIEAVDLIQYRQFERRVDVALLLVAAYVQMLVIAEPIGELCESATGSRGS</sequence>
<dbReference type="Proteomes" id="UP000010105">
    <property type="component" value="Plasmid pSYMBR3459"/>
</dbReference>
<evidence type="ECO:0000313" key="1">
    <source>
        <dbReference type="EMBL" id="AFT89994.1"/>
    </source>
</evidence>
<accession>K0E2K0</accession>
<evidence type="ECO:0000313" key="2">
    <source>
        <dbReference type="Proteomes" id="UP000010105"/>
    </source>
</evidence>
<keyword evidence="1" id="KW-0614">Plasmid</keyword>
<dbReference type="KEGG" id="bpx:BUPH_08224"/>
<gene>
    <name evidence="1" type="ORF">BUPH_08224</name>
</gene>
<organism evidence="1 2">
    <name type="scientific">Paraburkholderia phenoliruptrix BR3459a</name>
    <dbReference type="NCBI Taxonomy" id="1229205"/>
    <lineage>
        <taxon>Bacteria</taxon>
        <taxon>Pseudomonadati</taxon>
        <taxon>Pseudomonadota</taxon>
        <taxon>Betaproteobacteria</taxon>
        <taxon>Burkholderiales</taxon>
        <taxon>Burkholderiaceae</taxon>
        <taxon>Paraburkholderia</taxon>
    </lineage>
</organism>
<dbReference type="EMBL" id="CP003865">
    <property type="protein sequence ID" value="AFT89994.1"/>
    <property type="molecule type" value="Genomic_DNA"/>
</dbReference>
<proteinExistence type="predicted"/>